<feature type="region of interest" description="Disordered" evidence="3">
    <location>
        <begin position="44"/>
        <end position="76"/>
    </location>
</feature>
<dbReference type="STRING" id="1076935.U4LHZ8"/>
<evidence type="ECO:0000256" key="3">
    <source>
        <dbReference type="SAM" id="MobiDB-lite"/>
    </source>
</evidence>
<name>U4LHZ8_PYROM</name>
<dbReference type="AlphaFoldDB" id="U4LHZ8"/>
<reference evidence="5 6" key="1">
    <citation type="journal article" date="2013" name="PLoS Genet.">
        <title>The genome and development-dependent transcriptomes of Pyronema confluens: a window into fungal evolution.</title>
        <authorList>
            <person name="Traeger S."/>
            <person name="Altegoer F."/>
            <person name="Freitag M."/>
            <person name="Gabaldon T."/>
            <person name="Kempken F."/>
            <person name="Kumar A."/>
            <person name="Marcet-Houben M."/>
            <person name="Poggeler S."/>
            <person name="Stajich J.E."/>
            <person name="Nowrousian M."/>
        </authorList>
    </citation>
    <scope>NUCLEOTIDE SEQUENCE [LARGE SCALE GENOMIC DNA]</scope>
    <source>
        <strain evidence="6">CBS 100304</strain>
        <tissue evidence="5">Vegetative mycelium</tissue>
    </source>
</reference>
<evidence type="ECO:0000256" key="1">
    <source>
        <dbReference type="ARBA" id="ARBA00005331"/>
    </source>
</evidence>
<feature type="domain" description="Autophagy-related protein 16" evidence="4">
    <location>
        <begin position="13"/>
        <end position="192"/>
    </location>
</feature>
<dbReference type="Proteomes" id="UP000018144">
    <property type="component" value="Unassembled WGS sequence"/>
</dbReference>
<feature type="compositionally biased region" description="Polar residues" evidence="3">
    <location>
        <begin position="66"/>
        <end position="76"/>
    </location>
</feature>
<keyword evidence="2" id="KW-0175">Coiled coil</keyword>
<dbReference type="EMBL" id="HF935546">
    <property type="protein sequence ID" value="CCX31157.1"/>
    <property type="molecule type" value="Genomic_DNA"/>
</dbReference>
<evidence type="ECO:0000259" key="4">
    <source>
        <dbReference type="Pfam" id="PF08614"/>
    </source>
</evidence>
<gene>
    <name evidence="5" type="ORF">PCON_10111</name>
</gene>
<dbReference type="InterPro" id="IPR013923">
    <property type="entry name" value="Autophagy-rel_prot_16_dom"/>
</dbReference>
<protein>
    <submittedName>
        <fullName evidence="5">Similar to Autophagy protein 16 acc. no. Q6BH63</fullName>
    </submittedName>
</protein>
<evidence type="ECO:0000256" key="2">
    <source>
        <dbReference type="SAM" id="Coils"/>
    </source>
</evidence>
<dbReference type="Pfam" id="PF08614">
    <property type="entry name" value="ATG16"/>
    <property type="match status" value="1"/>
</dbReference>
<organism evidence="5 6">
    <name type="scientific">Pyronema omphalodes (strain CBS 100304)</name>
    <name type="common">Pyronema confluens</name>
    <dbReference type="NCBI Taxonomy" id="1076935"/>
    <lineage>
        <taxon>Eukaryota</taxon>
        <taxon>Fungi</taxon>
        <taxon>Dikarya</taxon>
        <taxon>Ascomycota</taxon>
        <taxon>Pezizomycotina</taxon>
        <taxon>Pezizomycetes</taxon>
        <taxon>Pezizales</taxon>
        <taxon>Pyronemataceae</taxon>
        <taxon>Pyronema</taxon>
    </lineage>
</organism>
<dbReference type="OrthoDB" id="8949486at2759"/>
<feature type="compositionally biased region" description="Low complexity" evidence="3">
    <location>
        <begin position="56"/>
        <end position="65"/>
    </location>
</feature>
<dbReference type="Gene3D" id="1.20.5.170">
    <property type="match status" value="1"/>
</dbReference>
<feature type="coiled-coil region" evidence="2">
    <location>
        <begin position="117"/>
        <end position="186"/>
    </location>
</feature>
<evidence type="ECO:0000313" key="6">
    <source>
        <dbReference type="Proteomes" id="UP000018144"/>
    </source>
</evidence>
<accession>U4LHZ8</accession>
<keyword evidence="6" id="KW-1185">Reference proteome</keyword>
<proteinExistence type="inferred from homology"/>
<evidence type="ECO:0000313" key="5">
    <source>
        <dbReference type="EMBL" id="CCX31157.1"/>
    </source>
</evidence>
<sequence length="197" mass="22454">MSTAATAWSVTFLKDLETRDRREKSYDDIISAYGALARQLHSKDARDAKDANSSPTATTTTTTATRVSGASTPTSGATVVGVTDDLTRLRLDFTLAQQQQSLLVTENRSLKQRLVSLQQTESEREKLSRRVKQLEEELKISERGRKMAQDEQVAQEIEVNLVYKQVEELRRDNKELVERWMELKREEAERMNEAMGM</sequence>
<comment type="similarity">
    <text evidence="1">Belongs to the ATG16 family.</text>
</comment>